<proteinExistence type="predicted"/>
<organism evidence="1 2">
    <name type="scientific">Herpetosiphon geysericola</name>
    <dbReference type="NCBI Taxonomy" id="70996"/>
    <lineage>
        <taxon>Bacteria</taxon>
        <taxon>Bacillati</taxon>
        <taxon>Chloroflexota</taxon>
        <taxon>Chloroflexia</taxon>
        <taxon>Herpetosiphonales</taxon>
        <taxon>Herpetosiphonaceae</taxon>
        <taxon>Herpetosiphon</taxon>
    </lineage>
</organism>
<dbReference type="AlphaFoldDB" id="A0A0P6YSA9"/>
<gene>
    <name evidence="1" type="ORF">SE18_15240</name>
</gene>
<reference evidence="1 2" key="1">
    <citation type="submission" date="2015-07" db="EMBL/GenBank/DDBJ databases">
        <title>Whole genome sequence of Herpetosiphon geysericola DSM 7119.</title>
        <authorList>
            <person name="Hemp J."/>
            <person name="Ward L.M."/>
            <person name="Pace L.A."/>
            <person name="Fischer W.W."/>
        </authorList>
    </citation>
    <scope>NUCLEOTIDE SEQUENCE [LARGE SCALE GENOMIC DNA]</scope>
    <source>
        <strain evidence="1 2">DSM 7119</strain>
    </source>
</reference>
<dbReference type="STRING" id="70996.SE18_15240"/>
<dbReference type="Proteomes" id="UP000050277">
    <property type="component" value="Unassembled WGS sequence"/>
</dbReference>
<evidence type="ECO:0000313" key="1">
    <source>
        <dbReference type="EMBL" id="KPL86201.1"/>
    </source>
</evidence>
<name>A0A0P6YSA9_9CHLR</name>
<evidence type="ECO:0000313" key="2">
    <source>
        <dbReference type="Proteomes" id="UP000050277"/>
    </source>
</evidence>
<keyword evidence="2" id="KW-1185">Reference proteome</keyword>
<sequence length="60" mass="6991">MLDWWMDVLIHEGHEGCFLIHEGHEAHKTRNHEAREAREGSRTIGDRLVAMGFEFLLSAF</sequence>
<protein>
    <submittedName>
        <fullName evidence="1">Uncharacterized protein</fullName>
    </submittedName>
</protein>
<dbReference type="EMBL" id="LGKP01000022">
    <property type="protein sequence ID" value="KPL86201.1"/>
    <property type="molecule type" value="Genomic_DNA"/>
</dbReference>
<accession>A0A0P6YSA9</accession>
<comment type="caution">
    <text evidence="1">The sequence shown here is derived from an EMBL/GenBank/DDBJ whole genome shotgun (WGS) entry which is preliminary data.</text>
</comment>